<evidence type="ECO:0000313" key="2">
    <source>
        <dbReference type="Proteomes" id="UP001314170"/>
    </source>
</evidence>
<sequence length="104" mass="11375">MLVGYWSGTQANLGDLGCSLAVVRIEGYRSGLGMSIRLESEVIHLAWSDVRVYYSRLGASFRLKSRGCLGLGVHAKAYRCEGCRACIDGRGREQVRHGGDKVVI</sequence>
<gene>
    <name evidence="1" type="ORF">DCAF_LOCUS9258</name>
</gene>
<evidence type="ECO:0000313" key="1">
    <source>
        <dbReference type="EMBL" id="CAK7332985.1"/>
    </source>
</evidence>
<comment type="caution">
    <text evidence="1">The sequence shown here is derived from an EMBL/GenBank/DDBJ whole genome shotgun (WGS) entry which is preliminary data.</text>
</comment>
<accession>A0AAV1RFW6</accession>
<protein>
    <submittedName>
        <fullName evidence="1">Uncharacterized protein</fullName>
    </submittedName>
</protein>
<reference evidence="1 2" key="1">
    <citation type="submission" date="2024-01" db="EMBL/GenBank/DDBJ databases">
        <authorList>
            <person name="Waweru B."/>
        </authorList>
    </citation>
    <scope>NUCLEOTIDE SEQUENCE [LARGE SCALE GENOMIC DNA]</scope>
</reference>
<organism evidence="1 2">
    <name type="scientific">Dovyalis caffra</name>
    <dbReference type="NCBI Taxonomy" id="77055"/>
    <lineage>
        <taxon>Eukaryota</taxon>
        <taxon>Viridiplantae</taxon>
        <taxon>Streptophyta</taxon>
        <taxon>Embryophyta</taxon>
        <taxon>Tracheophyta</taxon>
        <taxon>Spermatophyta</taxon>
        <taxon>Magnoliopsida</taxon>
        <taxon>eudicotyledons</taxon>
        <taxon>Gunneridae</taxon>
        <taxon>Pentapetalae</taxon>
        <taxon>rosids</taxon>
        <taxon>fabids</taxon>
        <taxon>Malpighiales</taxon>
        <taxon>Salicaceae</taxon>
        <taxon>Flacourtieae</taxon>
        <taxon>Dovyalis</taxon>
    </lineage>
</organism>
<dbReference type="EMBL" id="CAWUPB010000913">
    <property type="protein sequence ID" value="CAK7332985.1"/>
    <property type="molecule type" value="Genomic_DNA"/>
</dbReference>
<proteinExistence type="predicted"/>
<keyword evidence="2" id="KW-1185">Reference proteome</keyword>
<dbReference type="Proteomes" id="UP001314170">
    <property type="component" value="Unassembled WGS sequence"/>
</dbReference>
<name>A0AAV1RFW6_9ROSI</name>
<dbReference type="AlphaFoldDB" id="A0AAV1RFW6"/>